<keyword evidence="2" id="KW-0472">Membrane</keyword>
<feature type="region of interest" description="Disordered" evidence="1">
    <location>
        <begin position="1"/>
        <end position="28"/>
    </location>
</feature>
<protein>
    <recommendedName>
        <fullName evidence="5">Integral membrane protein</fullName>
    </recommendedName>
</protein>
<gene>
    <name evidence="3" type="ORF">QIT00_05335</name>
</gene>
<feature type="transmembrane region" description="Helical" evidence="2">
    <location>
        <begin position="32"/>
        <end position="57"/>
    </location>
</feature>
<evidence type="ECO:0000256" key="1">
    <source>
        <dbReference type="SAM" id="MobiDB-lite"/>
    </source>
</evidence>
<proteinExistence type="predicted"/>
<dbReference type="RefSeq" id="WP_282533912.1">
    <property type="nucleotide sequence ID" value="NZ_JASCIS010000004.1"/>
</dbReference>
<feature type="transmembrane region" description="Helical" evidence="2">
    <location>
        <begin position="103"/>
        <end position="122"/>
    </location>
</feature>
<evidence type="ECO:0000313" key="3">
    <source>
        <dbReference type="EMBL" id="MDI3417990.1"/>
    </source>
</evidence>
<keyword evidence="4" id="KW-1185">Reference proteome</keyword>
<evidence type="ECO:0000256" key="2">
    <source>
        <dbReference type="SAM" id="Phobius"/>
    </source>
</evidence>
<name>A0ABT6SQX8_9ACTN</name>
<feature type="transmembrane region" description="Helical" evidence="2">
    <location>
        <begin position="78"/>
        <end position="97"/>
    </location>
</feature>
<keyword evidence="2" id="KW-1133">Transmembrane helix</keyword>
<dbReference type="Proteomes" id="UP001237105">
    <property type="component" value="Unassembled WGS sequence"/>
</dbReference>
<keyword evidence="2" id="KW-0812">Transmembrane</keyword>
<comment type="caution">
    <text evidence="3">The sequence shown here is derived from an EMBL/GenBank/DDBJ whole genome shotgun (WGS) entry which is preliminary data.</text>
</comment>
<organism evidence="3 4">
    <name type="scientific">Streptomyces luteolus</name>
    <dbReference type="NCBI Taxonomy" id="3043615"/>
    <lineage>
        <taxon>Bacteria</taxon>
        <taxon>Bacillati</taxon>
        <taxon>Actinomycetota</taxon>
        <taxon>Actinomycetes</taxon>
        <taxon>Kitasatosporales</taxon>
        <taxon>Streptomycetaceae</taxon>
        <taxon>Streptomyces</taxon>
    </lineage>
</organism>
<sequence>MTSEENSPKTEGADRFGTGEAEWPTGGPGDTVVRVMLVLFTLGFGFAVKLFGPLLAIACDSCQDGVRTLRFGGAIEILSDYVVPVVTLVTAVAFLAPDDGVKAGVIGLAILGALFFVMVALGHAA</sequence>
<reference evidence="3 4" key="1">
    <citation type="submission" date="2023-05" db="EMBL/GenBank/DDBJ databases">
        <title>Draft genome sequence of Streptomyces sp. B-S-A12 isolated from a cave soil in Thailand.</title>
        <authorList>
            <person name="Chamroensaksri N."/>
            <person name="Muangham S."/>
        </authorList>
    </citation>
    <scope>NUCLEOTIDE SEQUENCE [LARGE SCALE GENOMIC DNA]</scope>
    <source>
        <strain evidence="3 4">B-S-A12</strain>
    </source>
</reference>
<evidence type="ECO:0008006" key="5">
    <source>
        <dbReference type="Google" id="ProtNLM"/>
    </source>
</evidence>
<feature type="compositionally biased region" description="Basic and acidic residues" evidence="1">
    <location>
        <begin position="1"/>
        <end position="14"/>
    </location>
</feature>
<evidence type="ECO:0000313" key="4">
    <source>
        <dbReference type="Proteomes" id="UP001237105"/>
    </source>
</evidence>
<accession>A0ABT6SQX8</accession>
<dbReference type="EMBL" id="JASCIS010000004">
    <property type="protein sequence ID" value="MDI3417990.1"/>
    <property type="molecule type" value="Genomic_DNA"/>
</dbReference>